<reference evidence="1" key="1">
    <citation type="submission" date="2021-04" db="EMBL/GenBank/DDBJ databases">
        <title>First draft genome resource for Brassicaceae pathogens Fusarium oxysporum f. sp. raphani and Fusarium oxysporum f. sp. rapae.</title>
        <authorList>
            <person name="Asai S."/>
        </authorList>
    </citation>
    <scope>NUCLEOTIDE SEQUENCE</scope>
    <source>
        <strain evidence="1">Tf1208</strain>
    </source>
</reference>
<proteinExistence type="predicted"/>
<protein>
    <submittedName>
        <fullName evidence="1">Uncharacterized protein</fullName>
    </submittedName>
</protein>
<organism evidence="1 2">
    <name type="scientific">Fusarium oxysporum f. sp. rapae</name>
    <dbReference type="NCBI Taxonomy" id="485398"/>
    <lineage>
        <taxon>Eukaryota</taxon>
        <taxon>Fungi</taxon>
        <taxon>Dikarya</taxon>
        <taxon>Ascomycota</taxon>
        <taxon>Pezizomycotina</taxon>
        <taxon>Sordariomycetes</taxon>
        <taxon>Hypocreomycetidae</taxon>
        <taxon>Hypocreales</taxon>
        <taxon>Nectriaceae</taxon>
        <taxon>Fusarium</taxon>
        <taxon>Fusarium oxysporum species complex</taxon>
    </lineage>
</organism>
<accession>A0A8J5NQ44</accession>
<name>A0A8J5NQ44_FUSOX</name>
<evidence type="ECO:0000313" key="1">
    <source>
        <dbReference type="EMBL" id="KAG7409373.1"/>
    </source>
</evidence>
<gene>
    <name evidence="1" type="ORF">Forpe1208_v011503</name>
</gene>
<dbReference type="AlphaFoldDB" id="A0A8J5NQ44"/>
<sequence length="172" mass="19432">MARPPAVPLSRKESRGYYTGLPDCPTLVERSTTVYDNDVYEKLLDPVEKHAVVPLWNDSAGSLRRKILEAVKGVDWNAIDIFRCGYTSLGYCHLVRPVILFVSVAKAPKVYTCESEIPKPLWLWPVDMSSSDKRKRTSTSVTTPITPEVFFNLGTRGRIKTRWKIYAKPSVG</sequence>
<comment type="caution">
    <text evidence="1">The sequence shown here is derived from an EMBL/GenBank/DDBJ whole genome shotgun (WGS) entry which is preliminary data.</text>
</comment>
<dbReference type="EMBL" id="JAELUQ010000008">
    <property type="protein sequence ID" value="KAG7409373.1"/>
    <property type="molecule type" value="Genomic_DNA"/>
</dbReference>
<evidence type="ECO:0000313" key="2">
    <source>
        <dbReference type="Proteomes" id="UP000694050"/>
    </source>
</evidence>
<dbReference type="Proteomes" id="UP000694050">
    <property type="component" value="Unassembled WGS sequence"/>
</dbReference>